<evidence type="ECO:0000313" key="2">
    <source>
        <dbReference type="Proteomes" id="UP000321787"/>
    </source>
</evidence>
<name>A0A510UDD0_ALIFS</name>
<evidence type="ECO:0000313" key="1">
    <source>
        <dbReference type="EMBL" id="GEK12563.1"/>
    </source>
</evidence>
<dbReference type="Pfam" id="PF03237">
    <property type="entry name" value="Terminase_6N"/>
    <property type="match status" value="1"/>
</dbReference>
<sequence length="121" mass="13687">MNKNEMTFHLLSKALSDAILTGENQIFLSENRLERDALWERGLYLARFFCAATIVDRIIELANGAKLIFVLADSRTIAGYSGNAYALNCFDETNFSHVMSLMTGWTALKKHRAVFFSVDEN</sequence>
<comment type="caution">
    <text evidence="1">The sequence shown here is derived from an EMBL/GenBank/DDBJ whole genome shotgun (WGS) entry which is preliminary data.</text>
</comment>
<protein>
    <submittedName>
        <fullName evidence="1">Uncharacterized protein</fullName>
    </submittedName>
</protein>
<reference evidence="1 2" key="1">
    <citation type="submission" date="2019-07" db="EMBL/GenBank/DDBJ databases">
        <title>Whole genome shotgun sequence of Aliivibrio fischeri NBRC 101058.</title>
        <authorList>
            <person name="Hosoyama A."/>
            <person name="Uohara A."/>
            <person name="Ohji S."/>
            <person name="Ichikawa N."/>
        </authorList>
    </citation>
    <scope>NUCLEOTIDE SEQUENCE [LARGE SCALE GENOMIC DNA]</scope>
    <source>
        <strain evidence="1 2">NBRC 101058</strain>
    </source>
</reference>
<dbReference type="RefSeq" id="WP_063662537.1">
    <property type="nucleotide sequence ID" value="NZ_BJTZ01000002.1"/>
</dbReference>
<gene>
    <name evidence="1" type="ORF">AFI02nite_05990</name>
</gene>
<organism evidence="1 2">
    <name type="scientific">Aliivibrio fischeri</name>
    <name type="common">Vibrio fischeri</name>
    <dbReference type="NCBI Taxonomy" id="668"/>
    <lineage>
        <taxon>Bacteria</taxon>
        <taxon>Pseudomonadati</taxon>
        <taxon>Pseudomonadota</taxon>
        <taxon>Gammaproteobacteria</taxon>
        <taxon>Vibrionales</taxon>
        <taxon>Vibrionaceae</taxon>
        <taxon>Aliivibrio</taxon>
    </lineage>
</organism>
<proteinExistence type="predicted"/>
<dbReference type="EMBL" id="BJTZ01000002">
    <property type="protein sequence ID" value="GEK12563.1"/>
    <property type="molecule type" value="Genomic_DNA"/>
</dbReference>
<accession>A0A510UDD0</accession>
<dbReference type="Proteomes" id="UP000321787">
    <property type="component" value="Unassembled WGS sequence"/>
</dbReference>
<dbReference type="AlphaFoldDB" id="A0A510UDD0"/>